<evidence type="ECO:0000313" key="2">
    <source>
        <dbReference type="EMBL" id="WPJ95481.1"/>
    </source>
</evidence>
<dbReference type="InterPro" id="IPR013424">
    <property type="entry name" value="Ice-binding_C"/>
</dbReference>
<evidence type="ECO:0000313" key="3">
    <source>
        <dbReference type="Proteomes" id="UP001324993"/>
    </source>
</evidence>
<protein>
    <submittedName>
        <fullName evidence="2">PEP-CTERM sorting domain-containing protein</fullName>
    </submittedName>
</protein>
<dbReference type="Pfam" id="PF07589">
    <property type="entry name" value="PEP-CTERM"/>
    <property type="match status" value="1"/>
</dbReference>
<name>A0ABZ0RJY1_9BACT</name>
<dbReference type="RefSeq" id="WP_319832361.1">
    <property type="nucleotide sequence ID" value="NZ_CP138858.1"/>
</dbReference>
<dbReference type="EMBL" id="CP138858">
    <property type="protein sequence ID" value="WPJ95481.1"/>
    <property type="molecule type" value="Genomic_DNA"/>
</dbReference>
<sequence>MNGGSTWLAANALTTDQTSTASQGDTTWQSLFLNTSEDSMFQGLDSVEFRIYVWGGSGTTSNSRMNFDQIVVEGTVPEPGTYALLAGCFALGSVMLRRRRA</sequence>
<evidence type="ECO:0000259" key="1">
    <source>
        <dbReference type="Pfam" id="PF07589"/>
    </source>
</evidence>
<feature type="domain" description="Ice-binding protein C-terminal" evidence="1">
    <location>
        <begin position="75"/>
        <end position="99"/>
    </location>
</feature>
<dbReference type="NCBIfam" id="TIGR02595">
    <property type="entry name" value="PEP_CTERM"/>
    <property type="match status" value="1"/>
</dbReference>
<proteinExistence type="predicted"/>
<gene>
    <name evidence="2" type="ORF">SH580_18850</name>
</gene>
<dbReference type="Proteomes" id="UP001324993">
    <property type="component" value="Chromosome"/>
</dbReference>
<keyword evidence="3" id="KW-1185">Reference proteome</keyword>
<organism evidence="2 3">
    <name type="scientific">Coraliomargarita algicola</name>
    <dbReference type="NCBI Taxonomy" id="3092156"/>
    <lineage>
        <taxon>Bacteria</taxon>
        <taxon>Pseudomonadati</taxon>
        <taxon>Verrucomicrobiota</taxon>
        <taxon>Opitutia</taxon>
        <taxon>Puniceicoccales</taxon>
        <taxon>Coraliomargaritaceae</taxon>
        <taxon>Coraliomargarita</taxon>
    </lineage>
</organism>
<accession>A0ABZ0RJY1</accession>
<reference evidence="2 3" key="1">
    <citation type="submission" date="2023-11" db="EMBL/GenBank/DDBJ databases">
        <title>Coraliomargarita sp. nov., isolated from marine algae.</title>
        <authorList>
            <person name="Lee J.K."/>
            <person name="Baek J.H."/>
            <person name="Kim J.M."/>
            <person name="Choi D.G."/>
            <person name="Jeon C.O."/>
        </authorList>
    </citation>
    <scope>NUCLEOTIDE SEQUENCE [LARGE SCALE GENOMIC DNA]</scope>
    <source>
        <strain evidence="2 3">J2-16</strain>
    </source>
</reference>